<reference evidence="9 10" key="1">
    <citation type="journal article" date="2015" name="Int. J. Syst. Evol. Microbiol.">
        <title>Novibacillus thermophilus gen. nov., sp. nov., a Gram-staining-negative and moderately thermophilic member of the family Thermoactinomycetaceae.</title>
        <authorList>
            <person name="Yang G."/>
            <person name="Chen J."/>
            <person name="Zhou S."/>
        </authorList>
    </citation>
    <scope>NUCLEOTIDE SEQUENCE [LARGE SCALE GENOMIC DNA]</scope>
    <source>
        <strain evidence="9 10">SG-1</strain>
    </source>
</reference>
<evidence type="ECO:0000256" key="1">
    <source>
        <dbReference type="ARBA" id="ARBA00006479"/>
    </source>
</evidence>
<dbReference type="Pfam" id="PF00480">
    <property type="entry name" value="ROK"/>
    <property type="match status" value="1"/>
</dbReference>
<dbReference type="EC" id="2.7.1.2" evidence="2"/>
<keyword evidence="4" id="KW-0808">Transferase</keyword>
<dbReference type="PANTHER" id="PTHR18964">
    <property type="entry name" value="ROK (REPRESSOR, ORF, KINASE) FAMILY"/>
    <property type="match status" value="1"/>
</dbReference>
<dbReference type="GO" id="GO:0006096">
    <property type="term" value="P:glycolytic process"/>
    <property type="evidence" value="ECO:0007669"/>
    <property type="project" value="InterPro"/>
</dbReference>
<dbReference type="InterPro" id="IPR004654">
    <property type="entry name" value="ROK_glcA"/>
</dbReference>
<dbReference type="Proteomes" id="UP000188603">
    <property type="component" value="Chromosome"/>
</dbReference>
<gene>
    <name evidence="9" type="ORF">B0W44_02115</name>
</gene>
<evidence type="ECO:0000313" key="10">
    <source>
        <dbReference type="Proteomes" id="UP000188603"/>
    </source>
</evidence>
<sequence>MSKSVTYIAGVDLGGTKIATALLTTEGHIVERKRLDTLAEEGPDAVIERMAQSVRDVQKGRPILGVGVGTPGPLDSKKGVVLHGPNLAGWTNVPLRDRLQNLLQTEVKVENDANAAAWGEYVFGAGKGTKNMVYITISTGIGSGLVLNGELFVGSNSFAGELGHTIIDPSGPKCGCGNVGCWEACASGTAIGRYARESAQAGQTKMAELAAEEGVPVSAKHVFAAAQLGDTAAQAIVDKTVHYLGIGLANTVHSYNPERIVIGGGVSNVGDFLFDALREKTDSLVMPPYRKTYEIVPAQLGGDVGILGAAALFLGKTSGTGVR</sequence>
<dbReference type="STRING" id="1471761.B0W44_02115"/>
<dbReference type="InterPro" id="IPR049874">
    <property type="entry name" value="ROK_cs"/>
</dbReference>
<proteinExistence type="inferred from homology"/>
<comment type="similarity">
    <text evidence="1">Belongs to the ROK (NagC/XylR) family.</text>
</comment>
<evidence type="ECO:0000256" key="5">
    <source>
        <dbReference type="ARBA" id="ARBA00022741"/>
    </source>
</evidence>
<dbReference type="GO" id="GO:0005737">
    <property type="term" value="C:cytoplasm"/>
    <property type="evidence" value="ECO:0007669"/>
    <property type="project" value="InterPro"/>
</dbReference>
<dbReference type="EMBL" id="CP019699">
    <property type="protein sequence ID" value="AQS54744.1"/>
    <property type="molecule type" value="Genomic_DNA"/>
</dbReference>
<evidence type="ECO:0000256" key="4">
    <source>
        <dbReference type="ARBA" id="ARBA00022679"/>
    </source>
</evidence>
<accession>A0A1U9K3Z4</accession>
<keyword evidence="6 9" id="KW-0418">Kinase</keyword>
<dbReference type="PANTHER" id="PTHR18964:SF149">
    <property type="entry name" value="BIFUNCTIONAL UDP-N-ACETYLGLUCOSAMINE 2-EPIMERASE_N-ACETYLMANNOSAMINE KINASE"/>
    <property type="match status" value="1"/>
</dbReference>
<name>A0A1U9K3Z4_9BACL</name>
<evidence type="ECO:0000256" key="6">
    <source>
        <dbReference type="ARBA" id="ARBA00022777"/>
    </source>
</evidence>
<dbReference type="RefSeq" id="WP_077718563.1">
    <property type="nucleotide sequence ID" value="NZ_CP019699.1"/>
</dbReference>
<dbReference type="Gene3D" id="3.30.420.40">
    <property type="match status" value="2"/>
</dbReference>
<keyword evidence="7" id="KW-0067">ATP-binding</keyword>
<dbReference type="PROSITE" id="PS01125">
    <property type="entry name" value="ROK"/>
    <property type="match status" value="1"/>
</dbReference>
<evidence type="ECO:0000256" key="7">
    <source>
        <dbReference type="ARBA" id="ARBA00022840"/>
    </source>
</evidence>
<dbReference type="KEGG" id="ntr:B0W44_02115"/>
<dbReference type="InterPro" id="IPR043129">
    <property type="entry name" value="ATPase_NBD"/>
</dbReference>
<dbReference type="AlphaFoldDB" id="A0A1U9K3Z4"/>
<dbReference type="GO" id="GO:0004340">
    <property type="term" value="F:glucokinase activity"/>
    <property type="evidence" value="ECO:0007669"/>
    <property type="project" value="UniProtKB-EC"/>
</dbReference>
<dbReference type="NCBIfam" id="TIGR00744">
    <property type="entry name" value="ROK_glcA_fam"/>
    <property type="match status" value="1"/>
</dbReference>
<keyword evidence="10" id="KW-1185">Reference proteome</keyword>
<protein>
    <recommendedName>
        <fullName evidence="3">Glucokinase</fullName>
        <ecNumber evidence="2">2.7.1.2</ecNumber>
    </recommendedName>
    <alternativeName>
        <fullName evidence="8">Glucose kinase</fullName>
    </alternativeName>
</protein>
<keyword evidence="5" id="KW-0547">Nucleotide-binding</keyword>
<organism evidence="9 10">
    <name type="scientific">Novibacillus thermophilus</name>
    <dbReference type="NCBI Taxonomy" id="1471761"/>
    <lineage>
        <taxon>Bacteria</taxon>
        <taxon>Bacillati</taxon>
        <taxon>Bacillota</taxon>
        <taxon>Bacilli</taxon>
        <taxon>Bacillales</taxon>
        <taxon>Thermoactinomycetaceae</taxon>
        <taxon>Novibacillus</taxon>
    </lineage>
</organism>
<evidence type="ECO:0000313" key="9">
    <source>
        <dbReference type="EMBL" id="AQS54744.1"/>
    </source>
</evidence>
<evidence type="ECO:0000256" key="2">
    <source>
        <dbReference type="ARBA" id="ARBA00012323"/>
    </source>
</evidence>
<evidence type="ECO:0000256" key="3">
    <source>
        <dbReference type="ARBA" id="ARBA00014701"/>
    </source>
</evidence>
<evidence type="ECO:0000256" key="8">
    <source>
        <dbReference type="ARBA" id="ARBA00032386"/>
    </source>
</evidence>
<dbReference type="SUPFAM" id="SSF53067">
    <property type="entry name" value="Actin-like ATPase domain"/>
    <property type="match status" value="1"/>
</dbReference>
<dbReference type="OrthoDB" id="9810372at2"/>
<dbReference type="GO" id="GO:0005524">
    <property type="term" value="F:ATP binding"/>
    <property type="evidence" value="ECO:0007669"/>
    <property type="project" value="UniProtKB-KW"/>
</dbReference>
<dbReference type="CDD" id="cd24068">
    <property type="entry name" value="ASKHA_NBD_ROK_FnNanK-like"/>
    <property type="match status" value="1"/>
</dbReference>
<dbReference type="InterPro" id="IPR000600">
    <property type="entry name" value="ROK"/>
</dbReference>